<feature type="binding site" evidence="7">
    <location>
        <position position="137"/>
    </location>
    <ligand>
        <name>substrate</name>
    </ligand>
</feature>
<dbReference type="GO" id="GO:0006046">
    <property type="term" value="P:N-acetylglucosamine catabolic process"/>
    <property type="evidence" value="ECO:0007669"/>
    <property type="project" value="TreeGrafter"/>
</dbReference>
<dbReference type="PANTHER" id="PTHR11113">
    <property type="entry name" value="N-ACETYLGLUCOSAMINE-6-PHOSPHATE DEACETYLASE"/>
    <property type="match status" value="1"/>
</dbReference>
<comment type="cofactor">
    <cofactor evidence="8">
        <name>a divalent metal cation</name>
        <dbReference type="ChEBI" id="CHEBI:60240"/>
    </cofactor>
    <text evidence="8">Binds 1 divalent metal cation per subunit.</text>
</comment>
<feature type="binding site" evidence="8">
    <location>
        <position position="192"/>
    </location>
    <ligand>
        <name>Zn(2+)</name>
        <dbReference type="ChEBI" id="CHEBI:29105"/>
    </ligand>
</feature>
<organism evidence="10 11">
    <name type="scientific">Rossellomorea aquimaris</name>
    <dbReference type="NCBI Taxonomy" id="189382"/>
    <lineage>
        <taxon>Bacteria</taxon>
        <taxon>Bacillati</taxon>
        <taxon>Bacillota</taxon>
        <taxon>Bacilli</taxon>
        <taxon>Bacillales</taxon>
        <taxon>Bacillaceae</taxon>
        <taxon>Rossellomorea</taxon>
    </lineage>
</organism>
<feature type="binding site" evidence="8">
    <location>
        <position position="126"/>
    </location>
    <ligand>
        <name>Zn(2+)</name>
        <dbReference type="ChEBI" id="CHEBI:29105"/>
    </ligand>
</feature>
<feature type="binding site" evidence="8">
    <location>
        <position position="213"/>
    </location>
    <ligand>
        <name>Zn(2+)</name>
        <dbReference type="ChEBI" id="CHEBI:29105"/>
    </ligand>
</feature>
<dbReference type="GO" id="GO:0046872">
    <property type="term" value="F:metal ion binding"/>
    <property type="evidence" value="ECO:0007669"/>
    <property type="project" value="UniProtKB-KW"/>
</dbReference>
<evidence type="ECO:0000256" key="8">
    <source>
        <dbReference type="PIRSR" id="PIRSR038994-3"/>
    </source>
</evidence>
<keyword evidence="3 5" id="KW-0378">Hydrolase</keyword>
<accession>A0A1J6WNB3</accession>
<dbReference type="Proteomes" id="UP000182062">
    <property type="component" value="Unassembled WGS sequence"/>
</dbReference>
<evidence type="ECO:0000256" key="4">
    <source>
        <dbReference type="ARBA" id="ARBA00023277"/>
    </source>
</evidence>
<dbReference type="GO" id="GO:0008448">
    <property type="term" value="F:N-acetylglucosamine-6-phosphate deacetylase activity"/>
    <property type="evidence" value="ECO:0007669"/>
    <property type="project" value="InterPro"/>
</dbReference>
<dbReference type="CDD" id="cd00854">
    <property type="entry name" value="NagA"/>
    <property type="match status" value="1"/>
</dbReference>
<evidence type="ECO:0000313" key="10">
    <source>
        <dbReference type="EMBL" id="OIU69715.1"/>
    </source>
</evidence>
<protein>
    <submittedName>
        <fullName evidence="10">N-acetylglucosamine-6-phosphate deacetylase</fullName>
    </submittedName>
</protein>
<feature type="binding site" evidence="7">
    <location>
        <position position="248"/>
    </location>
    <ligand>
        <name>substrate</name>
    </ligand>
</feature>
<evidence type="ECO:0000256" key="3">
    <source>
        <dbReference type="ARBA" id="ARBA00022801"/>
    </source>
</evidence>
<keyword evidence="2 8" id="KW-0479">Metal-binding</keyword>
<reference evidence="10 11" key="1">
    <citation type="submission" date="2016-09" db="EMBL/GenBank/DDBJ databases">
        <title>Bacillus aquimaris SAMM genome sequence reveals colonization and biosurfactant production capacities.</title>
        <authorList>
            <person name="Waghmode S.R."/>
            <person name="Suryavanshi M.V."/>
        </authorList>
    </citation>
    <scope>NUCLEOTIDE SEQUENCE [LARGE SCALE GENOMIC DNA]</scope>
    <source>
        <strain evidence="10 11">SAMM</strain>
    </source>
</reference>
<dbReference type="PANTHER" id="PTHR11113:SF14">
    <property type="entry name" value="N-ACETYLGLUCOSAMINE-6-PHOSPHATE DEACETYLASE"/>
    <property type="match status" value="1"/>
</dbReference>
<feature type="binding site" evidence="7">
    <location>
        <begin position="216"/>
        <end position="217"/>
    </location>
    <ligand>
        <name>substrate</name>
    </ligand>
</feature>
<comment type="similarity">
    <text evidence="1 5">Belongs to the metallo-dependent hydrolases superfamily. NagA family.</text>
</comment>
<dbReference type="NCBIfam" id="TIGR00221">
    <property type="entry name" value="nagA"/>
    <property type="match status" value="1"/>
</dbReference>
<name>A0A1J6WNB3_9BACI</name>
<evidence type="ECO:0000313" key="11">
    <source>
        <dbReference type="Proteomes" id="UP000182062"/>
    </source>
</evidence>
<dbReference type="Gene3D" id="2.30.40.10">
    <property type="entry name" value="Urease, subunit C, domain 1"/>
    <property type="match status" value="1"/>
</dbReference>
<feature type="binding site" evidence="7">
    <location>
        <begin position="304"/>
        <end position="306"/>
    </location>
    <ligand>
        <name>substrate</name>
    </ligand>
</feature>
<dbReference type="InterPro" id="IPR006680">
    <property type="entry name" value="Amidohydro-rel"/>
</dbReference>
<dbReference type="SUPFAM" id="SSF51338">
    <property type="entry name" value="Composite domain of metallo-dependent hydrolases"/>
    <property type="match status" value="1"/>
</dbReference>
<feature type="binding site" evidence="7">
    <location>
        <position position="224"/>
    </location>
    <ligand>
        <name>substrate</name>
    </ligand>
</feature>
<keyword evidence="11" id="KW-1185">Reference proteome</keyword>
<dbReference type="InterPro" id="IPR003764">
    <property type="entry name" value="GlcNAc_6-P_deAcase"/>
</dbReference>
<dbReference type="Gene3D" id="3.20.20.140">
    <property type="entry name" value="Metal-dependent hydrolases"/>
    <property type="match status" value="1"/>
</dbReference>
<evidence type="ECO:0000256" key="7">
    <source>
        <dbReference type="PIRSR" id="PIRSR038994-2"/>
    </source>
</evidence>
<gene>
    <name evidence="10" type="ORF">BHE18_02005</name>
</gene>
<proteinExistence type="inferred from homology"/>
<dbReference type="AlphaFoldDB" id="A0A1J6WNB3"/>
<dbReference type="PIRSF" id="PIRSF038994">
    <property type="entry name" value="NagA"/>
    <property type="match status" value="1"/>
</dbReference>
<comment type="caution">
    <text evidence="10">The sequence shown here is derived from an EMBL/GenBank/DDBJ whole genome shotgun (WGS) entry which is preliminary data.</text>
</comment>
<evidence type="ECO:0000256" key="1">
    <source>
        <dbReference type="ARBA" id="ARBA00010716"/>
    </source>
</evidence>
<dbReference type="InterPro" id="IPR011059">
    <property type="entry name" value="Metal-dep_hydrolase_composite"/>
</dbReference>
<sequence length="381" mass="41816">MYLYYLKGDIITDGQRFANKTIGISNGKIFYVGEDEPIDVRNLYITKGVICPGFVDIHLHGVSGDDFMDSAAAFDKIAERLPRYGVTSFLATSRTADLSDLEEFLVHAERFERQPSYASLLGVHVEGPWISPVYPGAQKSSLIRRLTAEDAHRIILPHADIISIITIAPEEVEDPAVLHQICSHGIRLSAGHTNASAEDVRLAIKHGLRQITHTFNAMSPVHHRNPGTAAAALIFEELMCEIIPDGLHVHRDMIGFLYKVKGREKMMLISDCTGYNNLEDGEYLLRGKHLVKEGNSLRLKDGPLAGSAITLDKGVKYAVEHCGIPLEDAVCMAGKSPLKAIGKDAVKGSIKEGYDADLVVLDEELTVEMTIAGGEIVYKNE</sequence>
<evidence type="ECO:0000256" key="2">
    <source>
        <dbReference type="ARBA" id="ARBA00022723"/>
    </source>
</evidence>
<evidence type="ECO:0000259" key="9">
    <source>
        <dbReference type="Pfam" id="PF01979"/>
    </source>
</evidence>
<dbReference type="EMBL" id="MINN01000117">
    <property type="protein sequence ID" value="OIU69715.1"/>
    <property type="molecule type" value="Genomic_DNA"/>
</dbReference>
<evidence type="ECO:0000256" key="5">
    <source>
        <dbReference type="PIRNR" id="PIRNR038994"/>
    </source>
</evidence>
<dbReference type="SUPFAM" id="SSF51556">
    <property type="entry name" value="Metallo-dependent hydrolases"/>
    <property type="match status" value="1"/>
</dbReference>
<dbReference type="InterPro" id="IPR032466">
    <property type="entry name" value="Metal_Hydrolase"/>
</dbReference>
<feature type="domain" description="Amidohydrolase-related" evidence="9">
    <location>
        <begin position="49"/>
        <end position="377"/>
    </location>
</feature>
<feature type="active site" description="Proton donor/acceptor" evidence="6">
    <location>
        <position position="271"/>
    </location>
</feature>
<evidence type="ECO:0000256" key="6">
    <source>
        <dbReference type="PIRSR" id="PIRSR038994-1"/>
    </source>
</evidence>
<keyword evidence="4 5" id="KW-0119">Carbohydrate metabolism</keyword>
<dbReference type="Pfam" id="PF01979">
    <property type="entry name" value="Amidohydro_1"/>
    <property type="match status" value="1"/>
</dbReference>